<organism evidence="6">
    <name type="scientific">Streptococcus parauberis</name>
    <dbReference type="NCBI Taxonomy" id="1348"/>
    <lineage>
        <taxon>Bacteria</taxon>
        <taxon>Bacillati</taxon>
        <taxon>Bacillota</taxon>
        <taxon>Bacilli</taxon>
        <taxon>Lactobacillales</taxon>
        <taxon>Streptococcaceae</taxon>
        <taxon>Streptococcus</taxon>
    </lineage>
</organism>
<gene>
    <name evidence="6" type="primary">cps1aN</name>
</gene>
<dbReference type="EMBL" id="LC060252">
    <property type="protein sequence ID" value="BAU04005.1"/>
    <property type="molecule type" value="Genomic_DNA"/>
</dbReference>
<dbReference type="Pfam" id="PF01943">
    <property type="entry name" value="Polysacc_synt"/>
    <property type="match status" value="1"/>
</dbReference>
<evidence type="ECO:0000256" key="1">
    <source>
        <dbReference type="ARBA" id="ARBA00004651"/>
    </source>
</evidence>
<comment type="subcellular location">
    <subcellularLocation>
        <location evidence="1">Cell membrane</location>
        <topology evidence="1">Multi-pass membrane protein</topology>
    </subcellularLocation>
</comment>
<name>A0A0S3TFY5_9STRE</name>
<evidence type="ECO:0000256" key="5">
    <source>
        <dbReference type="ARBA" id="ARBA00023136"/>
    </source>
</evidence>
<accession>A0A0S3TFY5</accession>
<keyword evidence="4" id="KW-1133">Transmembrane helix</keyword>
<evidence type="ECO:0000256" key="2">
    <source>
        <dbReference type="ARBA" id="ARBA00022475"/>
    </source>
</evidence>
<reference evidence="6" key="1">
    <citation type="journal article" date="2015" name="Fish Pathol.">
        <title>Structure of Genetic Loci for Capsular Polysaccharide Biosynthesis in Streptococcus parauberis isolated from Japanese flounder.</title>
        <authorList>
            <person name="Tu C."/>
            <person name="Suga K."/>
            <person name="Kanai K."/>
        </authorList>
    </citation>
    <scope>NUCLEOTIDE SEQUENCE</scope>
    <source>
        <strain evidence="6">KRS-02083</strain>
    </source>
</reference>
<proteinExistence type="predicted"/>
<dbReference type="PANTHER" id="PTHR30250">
    <property type="entry name" value="PST FAMILY PREDICTED COLANIC ACID TRANSPORTER"/>
    <property type="match status" value="1"/>
</dbReference>
<dbReference type="GO" id="GO:0005886">
    <property type="term" value="C:plasma membrane"/>
    <property type="evidence" value="ECO:0007669"/>
    <property type="project" value="UniProtKB-SubCell"/>
</dbReference>
<keyword evidence="3" id="KW-0812">Transmembrane</keyword>
<dbReference type="RefSeq" id="WP_003108318.1">
    <property type="nucleotide sequence ID" value="NZ_CP025420.1"/>
</dbReference>
<sequence>MNFKNIIKNFLGVVISNFSSIIAGVIVGFAVPKFLSVEEYGLLKTFTLYISYLGLFSFGIIDGIVLEYGGKNYDELDRPVFRNYFRWFLIVSLISALIILFTATMFFKTDQAFILIALAFNLLAINISNYFQQISQITQRFKEYSLRKILQSFSNVLLVFLCYFLFKNNQHVSYRFYIILLVIINYILCIWYVYTYRKIVFGEKISFILGKKDIFLLVKTGLPLLIANICSVLIVTIDSQFVNTLFSTRDYAMYAFAYNLLSLITIATAAISTVLYPTLKRTDETLIKQNYGYLVSIIEIVIFGALFVFFPLSIFVNWFLPNYNESLEIFRVIFPGVALTTPIVVIMHNYYKTLKKSNLYFYKSIMVLVFSMIANYIAYYLFKTTIAISAASIVVLFLWYLYVEQEFVKSFNYKSLKNLSYILILMCSFYLCTFLPNIYLGCISYIIVYLIFTLLYFKKLIINIRQKFTLKNIR</sequence>
<dbReference type="InterPro" id="IPR002797">
    <property type="entry name" value="Polysacc_synth"/>
</dbReference>
<dbReference type="PANTHER" id="PTHR30250:SF11">
    <property type="entry name" value="O-ANTIGEN TRANSPORTER-RELATED"/>
    <property type="match status" value="1"/>
</dbReference>
<keyword evidence="2" id="KW-1003">Cell membrane</keyword>
<evidence type="ECO:0000313" key="6">
    <source>
        <dbReference type="EMBL" id="BAU04005.1"/>
    </source>
</evidence>
<evidence type="ECO:0000256" key="4">
    <source>
        <dbReference type="ARBA" id="ARBA00022989"/>
    </source>
</evidence>
<evidence type="ECO:0000256" key="3">
    <source>
        <dbReference type="ARBA" id="ARBA00022692"/>
    </source>
</evidence>
<dbReference type="InterPro" id="IPR050833">
    <property type="entry name" value="Poly_Biosynth_Transport"/>
</dbReference>
<dbReference type="AlphaFoldDB" id="A0A0S3TFY5"/>
<protein>
    <submittedName>
        <fullName evidence="6">Flippase Wzx</fullName>
    </submittedName>
</protein>
<keyword evidence="5" id="KW-0472">Membrane</keyword>